<evidence type="ECO:0000256" key="1">
    <source>
        <dbReference type="ARBA" id="ARBA00022614"/>
    </source>
</evidence>
<proteinExistence type="predicted"/>
<keyword evidence="2" id="KW-0677">Repeat</keyword>
<dbReference type="AlphaFoldDB" id="A0A1J1HNF4"/>
<name>A0A1J1HNF4_9DIPT</name>
<evidence type="ECO:0000313" key="4">
    <source>
        <dbReference type="EMBL" id="CRK89581.1"/>
    </source>
</evidence>
<dbReference type="EMBL" id="CVRI01000013">
    <property type="protein sequence ID" value="CRK89581.1"/>
    <property type="molecule type" value="Genomic_DNA"/>
</dbReference>
<dbReference type="Proteomes" id="UP000183832">
    <property type="component" value="Unassembled WGS sequence"/>
</dbReference>
<dbReference type="Gene3D" id="3.80.10.10">
    <property type="entry name" value="Ribonuclease Inhibitor"/>
    <property type="match status" value="1"/>
</dbReference>
<evidence type="ECO:0000256" key="2">
    <source>
        <dbReference type="ARBA" id="ARBA00022737"/>
    </source>
</evidence>
<dbReference type="PANTHER" id="PTHR45712">
    <property type="entry name" value="AGAP008170-PA"/>
    <property type="match status" value="1"/>
</dbReference>
<keyword evidence="3" id="KW-1133">Transmembrane helix</keyword>
<dbReference type="InterPro" id="IPR001611">
    <property type="entry name" value="Leu-rich_rpt"/>
</dbReference>
<dbReference type="SMART" id="SM00369">
    <property type="entry name" value="LRR_TYP"/>
    <property type="match status" value="3"/>
</dbReference>
<keyword evidence="5" id="KW-1185">Reference proteome</keyword>
<dbReference type="PROSITE" id="PS51450">
    <property type="entry name" value="LRR"/>
    <property type="match status" value="1"/>
</dbReference>
<dbReference type="InterPro" id="IPR003591">
    <property type="entry name" value="Leu-rich_rpt_typical-subtyp"/>
</dbReference>
<evidence type="ECO:0000313" key="5">
    <source>
        <dbReference type="Proteomes" id="UP000183832"/>
    </source>
</evidence>
<keyword evidence="1" id="KW-0433">Leucine-rich repeat</keyword>
<dbReference type="InterPro" id="IPR050333">
    <property type="entry name" value="SLRP"/>
</dbReference>
<dbReference type="InterPro" id="IPR032675">
    <property type="entry name" value="LRR_dom_sf"/>
</dbReference>
<evidence type="ECO:0000256" key="3">
    <source>
        <dbReference type="SAM" id="Phobius"/>
    </source>
</evidence>
<organism evidence="4 5">
    <name type="scientific">Clunio marinus</name>
    <dbReference type="NCBI Taxonomy" id="568069"/>
    <lineage>
        <taxon>Eukaryota</taxon>
        <taxon>Metazoa</taxon>
        <taxon>Ecdysozoa</taxon>
        <taxon>Arthropoda</taxon>
        <taxon>Hexapoda</taxon>
        <taxon>Insecta</taxon>
        <taxon>Pterygota</taxon>
        <taxon>Neoptera</taxon>
        <taxon>Endopterygota</taxon>
        <taxon>Diptera</taxon>
        <taxon>Nematocera</taxon>
        <taxon>Chironomoidea</taxon>
        <taxon>Chironomidae</taxon>
        <taxon>Clunio</taxon>
    </lineage>
</organism>
<dbReference type="OrthoDB" id="694479at2759"/>
<sequence length="293" mass="33908">MITYNCAGLRLTDIPRNLKTSTEIMDASENRIKKLTKNAFNNYPNMKYLYLFDNMILKIETGTFSKLTLLETLDLSNNGLRFVPSEIFQLKNLRKLYVAENELRDEGFSNVKKPVKAPLAYLNLAATEIQKIPELGILPDLIQLNISMNYLTQLAPEQFAPLCNLKIVDLNRTSLEACQCVRINMFMEIELKRLPILDCGYEASNNCDIEDLKTFNVTKDYLRCITKKEELVKARSAEISISWPFIWFFGFIGFFFLTMTFVYCNKPPKTKKEVIDLSNDIDHFTRPRSTLIM</sequence>
<gene>
    <name evidence="4" type="primary">similar to Decorin</name>
    <name evidence="4" type="ORF">CLUMA_CG003272</name>
</gene>
<accession>A0A1J1HNF4</accession>
<dbReference type="GO" id="GO:0005615">
    <property type="term" value="C:extracellular space"/>
    <property type="evidence" value="ECO:0007669"/>
    <property type="project" value="TreeGrafter"/>
</dbReference>
<dbReference type="SUPFAM" id="SSF52058">
    <property type="entry name" value="L domain-like"/>
    <property type="match status" value="1"/>
</dbReference>
<keyword evidence="3" id="KW-0812">Transmembrane</keyword>
<dbReference type="Pfam" id="PF13855">
    <property type="entry name" value="LRR_8"/>
    <property type="match status" value="1"/>
</dbReference>
<protein>
    <submittedName>
        <fullName evidence="4">CLUMA_CG003272, isoform A</fullName>
    </submittedName>
</protein>
<reference evidence="4 5" key="1">
    <citation type="submission" date="2015-04" db="EMBL/GenBank/DDBJ databases">
        <authorList>
            <person name="Syromyatnikov M.Y."/>
            <person name="Popov V.N."/>
        </authorList>
    </citation>
    <scope>NUCLEOTIDE SEQUENCE [LARGE SCALE GENOMIC DNA]</scope>
</reference>
<keyword evidence="3" id="KW-0472">Membrane</keyword>
<feature type="transmembrane region" description="Helical" evidence="3">
    <location>
        <begin position="245"/>
        <end position="264"/>
    </location>
</feature>
<dbReference type="PANTHER" id="PTHR45712:SF22">
    <property type="entry name" value="INSULIN-LIKE GROWTH FACTOR-BINDING PROTEIN COMPLEX ACID LABILE SUBUNIT"/>
    <property type="match status" value="1"/>
</dbReference>
<dbReference type="STRING" id="568069.A0A1J1HNF4"/>